<dbReference type="Proteomes" id="UP000241858">
    <property type="component" value="Unassembled WGS sequence"/>
</dbReference>
<dbReference type="AlphaFoldDB" id="A0A2T3HXH6"/>
<organism evidence="1 2">
    <name type="scientific">Photobacterium aquimaris</name>
    <dbReference type="NCBI Taxonomy" id="512643"/>
    <lineage>
        <taxon>Bacteria</taxon>
        <taxon>Pseudomonadati</taxon>
        <taxon>Pseudomonadota</taxon>
        <taxon>Gammaproteobacteria</taxon>
        <taxon>Vibrionales</taxon>
        <taxon>Vibrionaceae</taxon>
        <taxon>Photobacterium</taxon>
    </lineage>
</organism>
<dbReference type="OrthoDB" id="5824039at2"/>
<comment type="caution">
    <text evidence="1">The sequence shown here is derived from an EMBL/GenBank/DDBJ whole genome shotgun (WGS) entry which is preliminary data.</text>
</comment>
<name>A0A2T3HXH6_9GAMM</name>
<accession>A0A2T3HXH6</accession>
<proteinExistence type="predicted"/>
<protein>
    <submittedName>
        <fullName evidence="1">Uncharacterized protein</fullName>
    </submittedName>
</protein>
<evidence type="ECO:0000313" key="1">
    <source>
        <dbReference type="EMBL" id="PSU04141.1"/>
    </source>
</evidence>
<gene>
    <name evidence="1" type="ORF">C0W81_10835</name>
</gene>
<sequence>MIQGRKRTKIAINKPSAPVIPLRFEDMVLDSGNGNKSYTHRLRYRNVPTLNQIKSGNEVLANRDDIVRDIHQRLNQLPENSSKQNYFSGLVDYFRYIDSIGYHGGLFSNAVMIDCIKHFNKLHNKGEQVSKASLVKGALSVLLRQWSREPDLKVLPEVVARPLAKNKAFHVETELKPLSKVLVKSALAFQEAIEKNKLLDIHPFFDEELFDEQAMQHGWTPRQIGHKKYGLKKCMKPQPWTIKSSLLSFDRLHRQVFYNQASRNWFFVFSMLTGMNTSVLANVRYKDVSFKSIGSGRFVFEGEKFRAGYKSLDNSTGFSQRTKGLITLWLKTSKTMYQSLGIPLSNELPLCPYFSSSGEVWSFNTHGTHIGSINSQLEKITGLKVTTSRFRATKSDVLMRVTEDIFLVSQGLNNTVNVVAKRYSSGVQADHDNNLNATFSALSAAAKGEKVGKAIENAKAMCSDILSDYDYKNLRNRESKGQPLMTTPSGIKCAGATPDKLVAEARRMKQLGIDFSKDTGRCTDFLACFDCDSHKLVASENDIWLMLSFLEQIEDLKEMVASNSAPKDEYFMVEGMLKKVLVRLKQKAPKNYASARQKVDNGDYHPLYQDRASANQFFKG</sequence>
<evidence type="ECO:0000313" key="2">
    <source>
        <dbReference type="Proteomes" id="UP000241858"/>
    </source>
</evidence>
<dbReference type="EMBL" id="PYLY01000019">
    <property type="protein sequence ID" value="PSU04141.1"/>
    <property type="molecule type" value="Genomic_DNA"/>
</dbReference>
<dbReference type="RefSeq" id="WP_060997284.1">
    <property type="nucleotide sequence ID" value="NZ_LNQZ01000005.1"/>
</dbReference>
<reference evidence="1 2" key="1">
    <citation type="submission" date="2018-03" db="EMBL/GenBank/DDBJ databases">
        <title>Whole genome sequencing of Histamine producing bacteria.</title>
        <authorList>
            <person name="Butler K."/>
        </authorList>
    </citation>
    <scope>NUCLEOTIDE SEQUENCE [LARGE SCALE GENOMIC DNA]</scope>
    <source>
        <strain evidence="1 2">DSM 23343</strain>
    </source>
</reference>